<keyword evidence="1" id="KW-0732">Signal</keyword>
<feature type="chain" id="PRO_5046855646" description="LAGLIDADG homing endonuclease" evidence="1">
    <location>
        <begin position="20"/>
        <end position="107"/>
    </location>
</feature>
<keyword evidence="3" id="KW-1185">Reference proteome</keyword>
<feature type="signal peptide" evidence="1">
    <location>
        <begin position="1"/>
        <end position="19"/>
    </location>
</feature>
<dbReference type="Proteomes" id="UP001590950">
    <property type="component" value="Unassembled WGS sequence"/>
</dbReference>
<evidence type="ECO:0000256" key="1">
    <source>
        <dbReference type="SAM" id="SignalP"/>
    </source>
</evidence>
<dbReference type="EMBL" id="JBEFKJ010000012">
    <property type="protein sequence ID" value="KAL2042974.1"/>
    <property type="molecule type" value="Genomic_DNA"/>
</dbReference>
<proteinExistence type="predicted"/>
<sequence>MVFCVLRLLSMGRTLPVNGREDGGCYMGVAPIGGDSKHIGLDKESCGNHGSSRILLFAMWKTLEQYIEAKSELQNFTFTRSSKHDLLAFKAAVMKYFVYNRIRSTRE</sequence>
<organism evidence="2 3">
    <name type="scientific">Stereocaulon virgatum</name>
    <dbReference type="NCBI Taxonomy" id="373712"/>
    <lineage>
        <taxon>Eukaryota</taxon>
        <taxon>Fungi</taxon>
        <taxon>Dikarya</taxon>
        <taxon>Ascomycota</taxon>
        <taxon>Pezizomycotina</taxon>
        <taxon>Lecanoromycetes</taxon>
        <taxon>OSLEUM clade</taxon>
        <taxon>Lecanoromycetidae</taxon>
        <taxon>Lecanorales</taxon>
        <taxon>Lecanorineae</taxon>
        <taxon>Stereocaulaceae</taxon>
        <taxon>Stereocaulon</taxon>
    </lineage>
</organism>
<evidence type="ECO:0000313" key="2">
    <source>
        <dbReference type="EMBL" id="KAL2042974.1"/>
    </source>
</evidence>
<comment type="caution">
    <text evidence="2">The sequence shown here is derived from an EMBL/GenBank/DDBJ whole genome shotgun (WGS) entry which is preliminary data.</text>
</comment>
<reference evidence="2 3" key="1">
    <citation type="submission" date="2024-09" db="EMBL/GenBank/DDBJ databases">
        <title>Rethinking Asexuality: The Enigmatic Case of Functional Sexual Genes in Lepraria (Stereocaulaceae).</title>
        <authorList>
            <person name="Doellman M."/>
            <person name="Sun Y."/>
            <person name="Barcenas-Pena A."/>
            <person name="Lumbsch H.T."/>
            <person name="Grewe F."/>
        </authorList>
    </citation>
    <scope>NUCLEOTIDE SEQUENCE [LARGE SCALE GENOMIC DNA]</scope>
    <source>
        <strain evidence="2 3">Mercado 3170</strain>
    </source>
</reference>
<protein>
    <recommendedName>
        <fullName evidence="4">LAGLIDADG homing endonuclease</fullName>
    </recommendedName>
</protein>
<accession>A0ABR4AAS3</accession>
<evidence type="ECO:0000313" key="3">
    <source>
        <dbReference type="Proteomes" id="UP001590950"/>
    </source>
</evidence>
<name>A0ABR4AAS3_9LECA</name>
<gene>
    <name evidence="2" type="ORF">N7G274_004032</name>
</gene>
<evidence type="ECO:0008006" key="4">
    <source>
        <dbReference type="Google" id="ProtNLM"/>
    </source>
</evidence>